<evidence type="ECO:0000256" key="1">
    <source>
        <dbReference type="SAM" id="SignalP"/>
    </source>
</evidence>
<evidence type="ECO:0000313" key="3">
    <source>
        <dbReference type="EMBL" id="OGL43149.1"/>
    </source>
</evidence>
<dbReference type="PROSITE" id="PS51318">
    <property type="entry name" value="TAT"/>
    <property type="match status" value="1"/>
</dbReference>
<dbReference type="EMBL" id="MGDE01000238">
    <property type="protein sequence ID" value="OGL43149.1"/>
    <property type="molecule type" value="Genomic_DNA"/>
</dbReference>
<protein>
    <recommendedName>
        <fullName evidence="2">DUF362 domain-containing protein</fullName>
    </recommendedName>
</protein>
<evidence type="ECO:0000259" key="2">
    <source>
        <dbReference type="Pfam" id="PF04015"/>
    </source>
</evidence>
<dbReference type="Pfam" id="PF04015">
    <property type="entry name" value="DUF362"/>
    <property type="match status" value="1"/>
</dbReference>
<dbReference type="InterPro" id="IPR007160">
    <property type="entry name" value="DUF362"/>
</dbReference>
<proteinExistence type="predicted"/>
<sequence length="370" mass="40463">MLNKKKKISRRSFIKAAGFATASIPLSSALKNSVTNAFAETAQQSAKNISDVFTVTHSKVLNEAGKVNPVVAREMVDRAVISLTGEKNIKDAWHNIFPNLKEKEIIGLKVNVTNSELPTHPQVAYAIADSLSESGVKKNNILIWDKLDRSLEKAGYIINDGNDGYRCFGHNHKNIGYDKNTRVRIPSVDLELYLSKLLTEYSDYIINVPVLKNCLNQSSSGASKAGVTLSLKNAYGYIPLGDGPYFFKPEEVNAGIVIQKMHDHTANPQIAELNLHPQIRNKTKLVLCDAIMGICENGPFGPPQFINNQIIASRDLVAHDTVGLGIIDKKAQEMGKPLAAEFAKHIKAAQDLGLGNSDMKNIKISGFTIG</sequence>
<evidence type="ECO:0000313" key="4">
    <source>
        <dbReference type="Proteomes" id="UP000178797"/>
    </source>
</evidence>
<organism evidence="3 4">
    <name type="scientific">Candidatus Schekmanbacteria bacterium RBG_16_38_10</name>
    <dbReference type="NCBI Taxonomy" id="1817879"/>
    <lineage>
        <taxon>Bacteria</taxon>
        <taxon>Candidatus Schekmaniibacteriota</taxon>
    </lineage>
</organism>
<dbReference type="InterPro" id="IPR006311">
    <property type="entry name" value="TAT_signal"/>
</dbReference>
<comment type="caution">
    <text evidence="3">The sequence shown here is derived from an EMBL/GenBank/DDBJ whole genome shotgun (WGS) entry which is preliminary data.</text>
</comment>
<feature type="domain" description="DUF362" evidence="2">
    <location>
        <begin position="107"/>
        <end position="324"/>
    </location>
</feature>
<feature type="signal peptide" evidence="1">
    <location>
        <begin position="1"/>
        <end position="22"/>
    </location>
</feature>
<feature type="chain" id="PRO_5009532217" description="DUF362 domain-containing protein" evidence="1">
    <location>
        <begin position="23"/>
        <end position="370"/>
    </location>
</feature>
<reference evidence="3 4" key="1">
    <citation type="journal article" date="2016" name="Nat. Commun.">
        <title>Thousands of microbial genomes shed light on interconnected biogeochemical processes in an aquifer system.</title>
        <authorList>
            <person name="Anantharaman K."/>
            <person name="Brown C.T."/>
            <person name="Hug L.A."/>
            <person name="Sharon I."/>
            <person name="Castelle C.J."/>
            <person name="Probst A.J."/>
            <person name="Thomas B.C."/>
            <person name="Singh A."/>
            <person name="Wilkins M.J."/>
            <person name="Karaoz U."/>
            <person name="Brodie E.L."/>
            <person name="Williams K.H."/>
            <person name="Hubbard S.S."/>
            <person name="Banfield J.F."/>
        </authorList>
    </citation>
    <scope>NUCLEOTIDE SEQUENCE [LARGE SCALE GENOMIC DNA]</scope>
</reference>
<name>A0A1F7RNL9_9BACT</name>
<gene>
    <name evidence="3" type="ORF">A2W05_00155</name>
</gene>
<keyword evidence="1" id="KW-0732">Signal</keyword>
<dbReference type="AlphaFoldDB" id="A0A1F7RNL9"/>
<accession>A0A1F7RNL9</accession>
<dbReference type="Proteomes" id="UP000178797">
    <property type="component" value="Unassembled WGS sequence"/>
</dbReference>